<evidence type="ECO:0000313" key="10">
    <source>
        <dbReference type="Proteomes" id="UP001500630"/>
    </source>
</evidence>
<evidence type="ECO:0000256" key="2">
    <source>
        <dbReference type="ARBA" id="ARBA00022487"/>
    </source>
</evidence>
<keyword evidence="2" id="KW-0719">Serine esterase</keyword>
<dbReference type="Gene3D" id="3.40.50.1820">
    <property type="entry name" value="alpha/beta hydrolase"/>
    <property type="match status" value="1"/>
</dbReference>
<protein>
    <submittedName>
        <fullName evidence="9">Tannase/feruloyl esterase family alpha/beta hydrolase</fullName>
    </submittedName>
</protein>
<evidence type="ECO:0000256" key="8">
    <source>
        <dbReference type="SAM" id="SignalP"/>
    </source>
</evidence>
<keyword evidence="7" id="KW-1015">Disulfide bond</keyword>
<comment type="caution">
    <text evidence="9">The sequence shown here is derived from an EMBL/GenBank/DDBJ whole genome shotgun (WGS) entry which is preliminary data.</text>
</comment>
<reference evidence="10" key="1">
    <citation type="journal article" date="2019" name="Int. J. Syst. Evol. Microbiol.">
        <title>The Global Catalogue of Microorganisms (GCM) 10K type strain sequencing project: providing services to taxonomists for standard genome sequencing and annotation.</title>
        <authorList>
            <consortium name="The Broad Institute Genomics Platform"/>
            <consortium name="The Broad Institute Genome Sequencing Center for Infectious Disease"/>
            <person name="Wu L."/>
            <person name="Ma J."/>
        </authorList>
    </citation>
    <scope>NUCLEOTIDE SEQUENCE [LARGE SCALE GENOMIC DNA]</scope>
    <source>
        <strain evidence="10">JCM 17326</strain>
    </source>
</reference>
<evidence type="ECO:0000256" key="3">
    <source>
        <dbReference type="ARBA" id="ARBA00022723"/>
    </source>
</evidence>
<sequence>MKRHITISALTVSCLGMLPGPSPAAADSGRTTMIDAATRCASLAGLRVDAADIGLPTRGGEVGSATLSGADPAAGRPEFCLARGRVRSFDTTAPDINFQVNLPTSWNRKSVQFGGSGFNGTVVTGLDVAPGLVNSDPAQGQPPINRGYATFGSDGGTAVGASPTGSFALNKEALANWSGQSVKRTRDAVIGIVRHYYGEQPGKQYYVGASKGGHEGLVAAQRYGADYHGIIAYYPAIENQAMVLSWYHMWRQAYSRPGGYLDPAAQQLVADTVYGTCDELDGAVDGLISNVRGCDDAFSVESLRCPGGTGGSDCLTETQIQTLRTAATRHTFAFPLANGVTGIGPYPVLRGADLAPLMLDSAGSGEATGYHSLFGPVIRYFIEQDAGGSLENFDYRQYEKRVKELSGLINATNPDIDRFARHGGKLIIVQGTTDMAVPQTLTDAYYDRMAERYGPSIRRFVRYYVQPGYGHGSGRFDPAWDSLTALDEWASRNNPPAAPVVTDANPGTENRTRPLCEYPLWPKYKGHGDVSQAKSFVCAGRGRR</sequence>
<dbReference type="InterPro" id="IPR011118">
    <property type="entry name" value="Tannase/feruloyl_esterase"/>
</dbReference>
<dbReference type="InterPro" id="IPR029058">
    <property type="entry name" value="AB_hydrolase_fold"/>
</dbReference>
<proteinExistence type="inferred from homology"/>
<evidence type="ECO:0000313" key="9">
    <source>
        <dbReference type="EMBL" id="GAA3585577.1"/>
    </source>
</evidence>
<gene>
    <name evidence="9" type="ORF">GCM10022419_079470</name>
</gene>
<name>A0ABP6YND9_9ACTN</name>
<accession>A0ABP6YND9</accession>
<dbReference type="RefSeq" id="WP_345570138.1">
    <property type="nucleotide sequence ID" value="NZ_BAABDQ010000022.1"/>
</dbReference>
<organism evidence="9 10">
    <name type="scientific">Nonomuraea rosea</name>
    <dbReference type="NCBI Taxonomy" id="638574"/>
    <lineage>
        <taxon>Bacteria</taxon>
        <taxon>Bacillati</taxon>
        <taxon>Actinomycetota</taxon>
        <taxon>Actinomycetes</taxon>
        <taxon>Streptosporangiales</taxon>
        <taxon>Streptosporangiaceae</taxon>
        <taxon>Nonomuraea</taxon>
    </lineage>
</organism>
<evidence type="ECO:0000256" key="1">
    <source>
        <dbReference type="ARBA" id="ARBA00006249"/>
    </source>
</evidence>
<keyword evidence="3" id="KW-0479">Metal-binding</keyword>
<keyword evidence="5 9" id="KW-0378">Hydrolase</keyword>
<evidence type="ECO:0000256" key="5">
    <source>
        <dbReference type="ARBA" id="ARBA00022801"/>
    </source>
</evidence>
<keyword evidence="10" id="KW-1185">Reference proteome</keyword>
<dbReference type="PANTHER" id="PTHR33938">
    <property type="entry name" value="FERULOYL ESTERASE B-RELATED"/>
    <property type="match status" value="1"/>
</dbReference>
<feature type="chain" id="PRO_5047163669" evidence="8">
    <location>
        <begin position="25"/>
        <end position="544"/>
    </location>
</feature>
<dbReference type="SUPFAM" id="SSF53474">
    <property type="entry name" value="alpha/beta-Hydrolases"/>
    <property type="match status" value="1"/>
</dbReference>
<comment type="similarity">
    <text evidence="1">Belongs to the tannase family.</text>
</comment>
<dbReference type="PANTHER" id="PTHR33938:SF15">
    <property type="entry name" value="FERULOYL ESTERASE B-RELATED"/>
    <property type="match status" value="1"/>
</dbReference>
<feature type="signal peptide" evidence="8">
    <location>
        <begin position="1"/>
        <end position="24"/>
    </location>
</feature>
<evidence type="ECO:0000256" key="7">
    <source>
        <dbReference type="ARBA" id="ARBA00023157"/>
    </source>
</evidence>
<dbReference type="EMBL" id="BAABDQ010000022">
    <property type="protein sequence ID" value="GAA3585577.1"/>
    <property type="molecule type" value="Genomic_DNA"/>
</dbReference>
<dbReference type="GO" id="GO:0016787">
    <property type="term" value="F:hydrolase activity"/>
    <property type="evidence" value="ECO:0007669"/>
    <property type="project" value="UniProtKB-KW"/>
</dbReference>
<keyword evidence="4 8" id="KW-0732">Signal</keyword>
<dbReference type="Proteomes" id="UP001500630">
    <property type="component" value="Unassembled WGS sequence"/>
</dbReference>
<evidence type="ECO:0000256" key="4">
    <source>
        <dbReference type="ARBA" id="ARBA00022729"/>
    </source>
</evidence>
<dbReference type="Pfam" id="PF07519">
    <property type="entry name" value="Tannase"/>
    <property type="match status" value="1"/>
</dbReference>
<keyword evidence="6" id="KW-0106">Calcium</keyword>
<evidence type="ECO:0000256" key="6">
    <source>
        <dbReference type="ARBA" id="ARBA00022837"/>
    </source>
</evidence>